<evidence type="ECO:0000313" key="1">
    <source>
        <dbReference type="EMBL" id="WMT03336.1"/>
    </source>
</evidence>
<dbReference type="Proteomes" id="UP001229313">
    <property type="component" value="Chromosome"/>
</dbReference>
<proteinExistence type="predicted"/>
<organism evidence="1 2">
    <name type="scientific">Lysobacter yananisis</name>
    <dbReference type="NCBI Taxonomy" id="1003114"/>
    <lineage>
        <taxon>Bacteria</taxon>
        <taxon>Pseudomonadati</taxon>
        <taxon>Pseudomonadota</taxon>
        <taxon>Gammaproteobacteria</taxon>
        <taxon>Lysobacterales</taxon>
        <taxon>Lysobacteraceae</taxon>
        <taxon>Lysobacter</taxon>
    </lineage>
</organism>
<sequence length="89" mass="9708">MVSQLTRAASVTMLLADQGIQVLAALANGRRPLLIVDHMPKDTVATVKRRYPGAFGRLTAIYAAEYYGCQLETIREVAGPARLEVVRGH</sequence>
<evidence type="ECO:0000313" key="2">
    <source>
        <dbReference type="Proteomes" id="UP001229313"/>
    </source>
</evidence>
<reference evidence="1 2" key="1">
    <citation type="submission" date="2023-08" db="EMBL/GenBank/DDBJ databases">
        <title>The whole genome sequence of Lysobacter yananisis.</title>
        <authorList>
            <person name="Sun H."/>
        </authorList>
    </citation>
    <scope>NUCLEOTIDE SEQUENCE [LARGE SCALE GENOMIC DNA]</scope>
    <source>
        <strain evidence="1 2">SNNU513</strain>
    </source>
</reference>
<gene>
    <name evidence="1" type="ORF">RDV84_00325</name>
</gene>
<dbReference type="EMBL" id="CP133568">
    <property type="protein sequence ID" value="WMT03336.1"/>
    <property type="molecule type" value="Genomic_DNA"/>
</dbReference>
<accession>A0ABY9P8J9</accession>
<protein>
    <submittedName>
        <fullName evidence="1">Uncharacterized protein</fullName>
    </submittedName>
</protein>
<keyword evidence="2" id="KW-1185">Reference proteome</keyword>
<dbReference type="RefSeq" id="WP_309152113.1">
    <property type="nucleotide sequence ID" value="NZ_CP133568.1"/>
</dbReference>
<name>A0ABY9P8J9_9GAMM</name>